<dbReference type="Pfam" id="PF19783">
    <property type="entry name" value="DUF6268"/>
    <property type="match status" value="1"/>
</dbReference>
<comment type="caution">
    <text evidence="3">The sequence shown here is derived from an EMBL/GenBank/DDBJ whole genome shotgun (WGS) entry which is preliminary data.</text>
</comment>
<gene>
    <name evidence="3" type="ORF">JIN83_03320</name>
</gene>
<dbReference type="RefSeq" id="WP_309488584.1">
    <property type="nucleotide sequence ID" value="NZ_JAENIG010000002.1"/>
</dbReference>
<proteinExistence type="predicted"/>
<evidence type="ECO:0000256" key="1">
    <source>
        <dbReference type="SAM" id="SignalP"/>
    </source>
</evidence>
<evidence type="ECO:0000313" key="4">
    <source>
        <dbReference type="Proteomes" id="UP000634206"/>
    </source>
</evidence>
<organism evidence="3 4">
    <name type="scientific">Oceaniferula flava</name>
    <dbReference type="NCBI Taxonomy" id="2800421"/>
    <lineage>
        <taxon>Bacteria</taxon>
        <taxon>Pseudomonadati</taxon>
        <taxon>Verrucomicrobiota</taxon>
        <taxon>Verrucomicrobiia</taxon>
        <taxon>Verrucomicrobiales</taxon>
        <taxon>Verrucomicrobiaceae</taxon>
        <taxon>Oceaniferula</taxon>
    </lineage>
</organism>
<sequence length="300" mass="32778">MSKYLLPCLVSLASLSIAQAQNSPGVSIDDFVLGHDDANAPSAKLQYGAAGEMDFDDIDDSFSHSRLLLEIPLGGLIPINDCNALSIGLRYEASWLETDTFLGDQSLHDARVNFTWMHHQAGSQWSFLASLSPGLSSDLDGVDGDDFSVNGKVGFRYEFNDRFALIAGMGIDNTTGDRSLFPAVGFQWRPLDDVHLALLGATFTATWQPHSDWLVRCGVWPGGGVWNVEHHGDSFDVSLRSYRAAVGVERRLGEKVWLSVWAGTTLANSLEIETDSGGDIFDEDAEASWFFNVGLRVAAW</sequence>
<dbReference type="EMBL" id="JAENIG010000002">
    <property type="protein sequence ID" value="MBK1853976.1"/>
    <property type="molecule type" value="Genomic_DNA"/>
</dbReference>
<feature type="domain" description="DUF6268" evidence="2">
    <location>
        <begin position="106"/>
        <end position="297"/>
    </location>
</feature>
<dbReference type="SUPFAM" id="SSF56935">
    <property type="entry name" value="Porins"/>
    <property type="match status" value="1"/>
</dbReference>
<dbReference type="InterPro" id="IPR046235">
    <property type="entry name" value="DUF6268"/>
</dbReference>
<reference evidence="3" key="1">
    <citation type="submission" date="2021-01" db="EMBL/GenBank/DDBJ databases">
        <title>Modified the classification status of verrucomicrobia.</title>
        <authorList>
            <person name="Feng X."/>
        </authorList>
    </citation>
    <scope>NUCLEOTIDE SEQUENCE</scope>
    <source>
        <strain evidence="3">5K15</strain>
    </source>
</reference>
<feature type="signal peptide" evidence="1">
    <location>
        <begin position="1"/>
        <end position="20"/>
    </location>
</feature>
<evidence type="ECO:0000313" key="3">
    <source>
        <dbReference type="EMBL" id="MBK1853976.1"/>
    </source>
</evidence>
<dbReference type="Proteomes" id="UP000634206">
    <property type="component" value="Unassembled WGS sequence"/>
</dbReference>
<dbReference type="AlphaFoldDB" id="A0AAE2VBM4"/>
<keyword evidence="4" id="KW-1185">Reference proteome</keyword>
<accession>A0AAE2VBM4</accession>
<feature type="chain" id="PRO_5041957114" evidence="1">
    <location>
        <begin position="21"/>
        <end position="300"/>
    </location>
</feature>
<name>A0AAE2VBM4_9BACT</name>
<keyword evidence="3" id="KW-0675">Receptor</keyword>
<keyword evidence="1" id="KW-0732">Signal</keyword>
<protein>
    <submittedName>
        <fullName evidence="3">TonB-dependent receptor</fullName>
    </submittedName>
</protein>
<evidence type="ECO:0000259" key="2">
    <source>
        <dbReference type="Pfam" id="PF19783"/>
    </source>
</evidence>